<feature type="compositionally biased region" description="Low complexity" evidence="1">
    <location>
        <begin position="144"/>
        <end position="157"/>
    </location>
</feature>
<organism evidence="2 3">
    <name type="scientific">Babesia duncani</name>
    <dbReference type="NCBI Taxonomy" id="323732"/>
    <lineage>
        <taxon>Eukaryota</taxon>
        <taxon>Sar</taxon>
        <taxon>Alveolata</taxon>
        <taxon>Apicomplexa</taxon>
        <taxon>Aconoidasida</taxon>
        <taxon>Piroplasmida</taxon>
        <taxon>Babesiidae</taxon>
        <taxon>Babesia</taxon>
    </lineage>
</organism>
<dbReference type="EMBL" id="JALLKP010000063">
    <property type="protein sequence ID" value="KAK2194684.1"/>
    <property type="molecule type" value="Genomic_DNA"/>
</dbReference>
<dbReference type="GO" id="GO:0004860">
    <property type="term" value="F:protein kinase inhibitor activity"/>
    <property type="evidence" value="ECO:0007669"/>
    <property type="project" value="TreeGrafter"/>
</dbReference>
<proteinExistence type="predicted"/>
<dbReference type="GO" id="GO:0003725">
    <property type="term" value="F:double-stranded RNA binding"/>
    <property type="evidence" value="ECO:0007669"/>
    <property type="project" value="InterPro"/>
</dbReference>
<dbReference type="PANTHER" id="PTHR13507">
    <property type="entry name" value="PRKR-INTERACTING PROTEIN 1"/>
    <property type="match status" value="1"/>
</dbReference>
<dbReference type="GO" id="GO:0019901">
    <property type="term" value="F:protein kinase binding"/>
    <property type="evidence" value="ECO:0007669"/>
    <property type="project" value="TreeGrafter"/>
</dbReference>
<accession>A0AAD9PH02</accession>
<name>A0AAD9PH02_9APIC</name>
<feature type="compositionally biased region" description="Basic residues" evidence="1">
    <location>
        <begin position="118"/>
        <end position="132"/>
    </location>
</feature>
<sequence>MLEQEWEKSTSNVIRMQDEAESKEPEIILLSDGRTLKITRENTTDAQDESNKPETERIYNVWGSSAGARSDFFYIYRKHRKMELDRLEKMDKDWKEEMENKLFHTRRCSRIIKEKEKTAKRKSKRDKKKLKMKGQVEQDEESKNNLNDDNSNKENANIQQAPTPKIKNTAPIIIQSDTFDEI</sequence>
<dbReference type="PANTHER" id="PTHR13507:SF0">
    <property type="entry name" value="PRKR-INTERACTING PROTEIN 1"/>
    <property type="match status" value="1"/>
</dbReference>
<evidence type="ECO:0000256" key="1">
    <source>
        <dbReference type="SAM" id="MobiDB-lite"/>
    </source>
</evidence>
<dbReference type="RefSeq" id="XP_067801528.1">
    <property type="nucleotide sequence ID" value="XM_067948859.1"/>
</dbReference>
<comment type="caution">
    <text evidence="2">The sequence shown here is derived from an EMBL/GenBank/DDBJ whole genome shotgun (WGS) entry which is preliminary data.</text>
</comment>
<dbReference type="Proteomes" id="UP001214638">
    <property type="component" value="Unassembled WGS sequence"/>
</dbReference>
<gene>
    <name evidence="2" type="ORF">BdWA1_003852</name>
</gene>
<dbReference type="AlphaFoldDB" id="A0AAD9PH02"/>
<dbReference type="Pfam" id="PF06658">
    <property type="entry name" value="DUF1168"/>
    <property type="match status" value="1"/>
</dbReference>
<reference evidence="2" key="1">
    <citation type="journal article" date="2023" name="Nat. Microbiol.">
        <title>Babesia duncani multi-omics identifies virulence factors and drug targets.</title>
        <authorList>
            <person name="Singh P."/>
            <person name="Lonardi S."/>
            <person name="Liang Q."/>
            <person name="Vydyam P."/>
            <person name="Khabirova E."/>
            <person name="Fang T."/>
            <person name="Gihaz S."/>
            <person name="Thekkiniath J."/>
            <person name="Munshi M."/>
            <person name="Abel S."/>
            <person name="Ciampossin L."/>
            <person name="Batugedara G."/>
            <person name="Gupta M."/>
            <person name="Lu X.M."/>
            <person name="Lenz T."/>
            <person name="Chakravarty S."/>
            <person name="Cornillot E."/>
            <person name="Hu Y."/>
            <person name="Ma W."/>
            <person name="Gonzalez L.M."/>
            <person name="Sanchez S."/>
            <person name="Estrada K."/>
            <person name="Sanchez-Flores A."/>
            <person name="Montero E."/>
            <person name="Harb O.S."/>
            <person name="Le Roch K.G."/>
            <person name="Mamoun C.B."/>
        </authorList>
    </citation>
    <scope>NUCLEOTIDE SEQUENCE</scope>
    <source>
        <strain evidence="2">WA1</strain>
    </source>
</reference>
<evidence type="ECO:0000313" key="2">
    <source>
        <dbReference type="EMBL" id="KAK2194684.1"/>
    </source>
</evidence>
<keyword evidence="3" id="KW-1185">Reference proteome</keyword>
<dbReference type="GO" id="GO:0005730">
    <property type="term" value="C:nucleolus"/>
    <property type="evidence" value="ECO:0007669"/>
    <property type="project" value="TreeGrafter"/>
</dbReference>
<feature type="region of interest" description="Disordered" evidence="1">
    <location>
        <begin position="113"/>
        <end position="182"/>
    </location>
</feature>
<feature type="region of interest" description="Disordered" evidence="1">
    <location>
        <begin position="1"/>
        <end position="26"/>
    </location>
</feature>
<dbReference type="InterPro" id="IPR009548">
    <property type="entry name" value="Prkrip1"/>
</dbReference>
<dbReference type="KEGG" id="bdw:94338148"/>
<protein>
    <submittedName>
        <fullName evidence="2">PRKR-interacting protein 1</fullName>
    </submittedName>
</protein>
<evidence type="ECO:0000313" key="3">
    <source>
        <dbReference type="Proteomes" id="UP001214638"/>
    </source>
</evidence>
<feature type="compositionally biased region" description="Basic and acidic residues" evidence="1">
    <location>
        <begin position="16"/>
        <end position="26"/>
    </location>
</feature>
<dbReference type="GeneID" id="94338148"/>